<proteinExistence type="predicted"/>
<gene>
    <name evidence="1" type="ORF">EVAR_84989_1</name>
</gene>
<evidence type="ECO:0000313" key="2">
    <source>
        <dbReference type="Proteomes" id="UP000299102"/>
    </source>
</evidence>
<organism evidence="1 2">
    <name type="scientific">Eumeta variegata</name>
    <name type="common">Bagworm moth</name>
    <name type="synonym">Eumeta japonica</name>
    <dbReference type="NCBI Taxonomy" id="151549"/>
    <lineage>
        <taxon>Eukaryota</taxon>
        <taxon>Metazoa</taxon>
        <taxon>Ecdysozoa</taxon>
        <taxon>Arthropoda</taxon>
        <taxon>Hexapoda</taxon>
        <taxon>Insecta</taxon>
        <taxon>Pterygota</taxon>
        <taxon>Neoptera</taxon>
        <taxon>Endopterygota</taxon>
        <taxon>Lepidoptera</taxon>
        <taxon>Glossata</taxon>
        <taxon>Ditrysia</taxon>
        <taxon>Tineoidea</taxon>
        <taxon>Psychidae</taxon>
        <taxon>Oiketicinae</taxon>
        <taxon>Eumeta</taxon>
    </lineage>
</organism>
<dbReference type="Proteomes" id="UP000299102">
    <property type="component" value="Unassembled WGS sequence"/>
</dbReference>
<evidence type="ECO:0000313" key="1">
    <source>
        <dbReference type="EMBL" id="GBP47397.1"/>
    </source>
</evidence>
<comment type="caution">
    <text evidence="1">The sequence shown here is derived from an EMBL/GenBank/DDBJ whole genome shotgun (WGS) entry which is preliminary data.</text>
</comment>
<protein>
    <submittedName>
        <fullName evidence="1">Uncharacterized protein</fullName>
    </submittedName>
</protein>
<accession>A0A4C1WB71</accession>
<dbReference type="EMBL" id="BGZK01000501">
    <property type="protein sequence ID" value="GBP47397.1"/>
    <property type="molecule type" value="Genomic_DNA"/>
</dbReference>
<sequence length="92" mass="10614">MVMGRSALDADVCARITPPQAVVFLRDPNCERAWGRKRVWGREQNQKCDKDQDRKRDLGIHSMSMLAQLNSAEGIDYLSKPPTRYNNFFRAD</sequence>
<dbReference type="AlphaFoldDB" id="A0A4C1WB71"/>
<reference evidence="1 2" key="1">
    <citation type="journal article" date="2019" name="Commun. Biol.">
        <title>The bagworm genome reveals a unique fibroin gene that provides high tensile strength.</title>
        <authorList>
            <person name="Kono N."/>
            <person name="Nakamura H."/>
            <person name="Ohtoshi R."/>
            <person name="Tomita M."/>
            <person name="Numata K."/>
            <person name="Arakawa K."/>
        </authorList>
    </citation>
    <scope>NUCLEOTIDE SEQUENCE [LARGE SCALE GENOMIC DNA]</scope>
</reference>
<name>A0A4C1WB71_EUMVA</name>
<keyword evidence="2" id="KW-1185">Reference proteome</keyword>